<evidence type="ECO:0000256" key="1">
    <source>
        <dbReference type="SAM" id="Coils"/>
    </source>
</evidence>
<comment type="caution">
    <text evidence="3">The sequence shown here is derived from an EMBL/GenBank/DDBJ whole genome shotgun (WGS) entry which is preliminary data.</text>
</comment>
<dbReference type="AlphaFoldDB" id="A0A427A243"/>
<gene>
    <name evidence="3" type="ORF">B296_00032363</name>
</gene>
<feature type="region of interest" description="Disordered" evidence="2">
    <location>
        <begin position="281"/>
        <end position="304"/>
    </location>
</feature>
<proteinExistence type="predicted"/>
<accession>A0A427A243</accession>
<feature type="region of interest" description="Disordered" evidence="2">
    <location>
        <begin position="1"/>
        <end position="82"/>
    </location>
</feature>
<feature type="region of interest" description="Disordered" evidence="2">
    <location>
        <begin position="185"/>
        <end position="231"/>
    </location>
</feature>
<dbReference type="Proteomes" id="UP000287651">
    <property type="component" value="Unassembled WGS sequence"/>
</dbReference>
<dbReference type="EMBL" id="AMZH03004070">
    <property type="protein sequence ID" value="RRT70284.1"/>
    <property type="molecule type" value="Genomic_DNA"/>
</dbReference>
<sequence length="304" mass="31845">MVSMSMMRDNPRTGGGHPGATPSVPAPAPSPPPAPCIEFGSTSDVQEIPIDEARGAPEADKTATKGKSSIDVPEEPPAPRWRPKSVRELCSASAGVDDLYTLSSEVLMDGASKAMVLTTLFDRVHDAGRVITSLDGKVNLLRQELQDLKEGGNPDVMVVAEVRATEAQSLVEHLRVELDEANDRRTLGRGISGDGSGPTPRCEGPSAPNGDKAVGFGSIQGCSSGGATEEGDRRLQEVARVQDGLHADGAGVTGVWVSVGASSSSGPTSWVEIELDPFISLPEDDDVPMADEQPFDDSLLPPEE</sequence>
<evidence type="ECO:0000256" key="2">
    <source>
        <dbReference type="SAM" id="MobiDB-lite"/>
    </source>
</evidence>
<name>A0A427A243_ENSVE</name>
<feature type="compositionally biased region" description="Pro residues" evidence="2">
    <location>
        <begin position="24"/>
        <end position="35"/>
    </location>
</feature>
<evidence type="ECO:0000313" key="3">
    <source>
        <dbReference type="EMBL" id="RRT70284.1"/>
    </source>
</evidence>
<feature type="coiled-coil region" evidence="1">
    <location>
        <begin position="131"/>
        <end position="184"/>
    </location>
</feature>
<feature type="compositionally biased region" description="Basic and acidic residues" evidence="2">
    <location>
        <begin position="51"/>
        <end position="63"/>
    </location>
</feature>
<evidence type="ECO:0000313" key="4">
    <source>
        <dbReference type="Proteomes" id="UP000287651"/>
    </source>
</evidence>
<protein>
    <submittedName>
        <fullName evidence="3">Uncharacterized protein</fullName>
    </submittedName>
</protein>
<organism evidence="3 4">
    <name type="scientific">Ensete ventricosum</name>
    <name type="common">Abyssinian banana</name>
    <name type="synonym">Musa ensete</name>
    <dbReference type="NCBI Taxonomy" id="4639"/>
    <lineage>
        <taxon>Eukaryota</taxon>
        <taxon>Viridiplantae</taxon>
        <taxon>Streptophyta</taxon>
        <taxon>Embryophyta</taxon>
        <taxon>Tracheophyta</taxon>
        <taxon>Spermatophyta</taxon>
        <taxon>Magnoliopsida</taxon>
        <taxon>Liliopsida</taxon>
        <taxon>Zingiberales</taxon>
        <taxon>Musaceae</taxon>
        <taxon>Ensete</taxon>
    </lineage>
</organism>
<keyword evidence="1" id="KW-0175">Coiled coil</keyword>
<reference evidence="3 4" key="1">
    <citation type="journal article" date="2014" name="Agronomy (Basel)">
        <title>A Draft Genome Sequence for Ensete ventricosum, the Drought-Tolerant Tree Against Hunger.</title>
        <authorList>
            <person name="Harrison J."/>
            <person name="Moore K.A."/>
            <person name="Paszkiewicz K."/>
            <person name="Jones T."/>
            <person name="Grant M."/>
            <person name="Ambacheew D."/>
            <person name="Muzemil S."/>
            <person name="Studholme D.J."/>
        </authorList>
    </citation>
    <scope>NUCLEOTIDE SEQUENCE [LARGE SCALE GENOMIC DNA]</scope>
</reference>
<feature type="compositionally biased region" description="Acidic residues" evidence="2">
    <location>
        <begin position="282"/>
        <end position="295"/>
    </location>
</feature>